<keyword evidence="5 6" id="KW-0472">Membrane</keyword>
<dbReference type="PANTHER" id="PTHR33596">
    <property type="entry name" value="COLD-REGULATED 413 PLASMA MEMBRANE PROTEIN 2"/>
    <property type="match status" value="1"/>
</dbReference>
<evidence type="ECO:0000256" key="1">
    <source>
        <dbReference type="ARBA" id="ARBA00004141"/>
    </source>
</evidence>
<keyword evidence="3 6" id="KW-0812">Transmembrane</keyword>
<evidence type="ECO:0000256" key="2">
    <source>
        <dbReference type="ARBA" id="ARBA00005852"/>
    </source>
</evidence>
<keyword evidence="8" id="KW-1185">Reference proteome</keyword>
<dbReference type="Proteomes" id="UP001280121">
    <property type="component" value="Unassembled WGS sequence"/>
</dbReference>
<comment type="similarity">
    <text evidence="2">Belongs to the Cold-regulated 413 protein family.</text>
</comment>
<accession>A0AAD9XDC3</accession>
<reference evidence="7" key="1">
    <citation type="journal article" date="2023" name="Plant J.">
        <title>Genome sequences and population genomics provide insights into the demographic history, inbreeding, and mutation load of two 'living fossil' tree species of Dipteronia.</title>
        <authorList>
            <person name="Feng Y."/>
            <person name="Comes H.P."/>
            <person name="Chen J."/>
            <person name="Zhu S."/>
            <person name="Lu R."/>
            <person name="Zhang X."/>
            <person name="Li P."/>
            <person name="Qiu J."/>
            <person name="Olsen K.M."/>
            <person name="Qiu Y."/>
        </authorList>
    </citation>
    <scope>NUCLEOTIDE SEQUENCE</scope>
    <source>
        <strain evidence="7">KIB01</strain>
    </source>
</reference>
<dbReference type="GO" id="GO:0016020">
    <property type="term" value="C:membrane"/>
    <property type="evidence" value="ECO:0007669"/>
    <property type="project" value="UniProtKB-SubCell"/>
</dbReference>
<dbReference type="InterPro" id="IPR008892">
    <property type="entry name" value="COR413"/>
</dbReference>
<organism evidence="7 8">
    <name type="scientific">Dipteronia dyeriana</name>
    <dbReference type="NCBI Taxonomy" id="168575"/>
    <lineage>
        <taxon>Eukaryota</taxon>
        <taxon>Viridiplantae</taxon>
        <taxon>Streptophyta</taxon>
        <taxon>Embryophyta</taxon>
        <taxon>Tracheophyta</taxon>
        <taxon>Spermatophyta</taxon>
        <taxon>Magnoliopsida</taxon>
        <taxon>eudicotyledons</taxon>
        <taxon>Gunneridae</taxon>
        <taxon>Pentapetalae</taxon>
        <taxon>rosids</taxon>
        <taxon>malvids</taxon>
        <taxon>Sapindales</taxon>
        <taxon>Sapindaceae</taxon>
        <taxon>Hippocastanoideae</taxon>
        <taxon>Acereae</taxon>
        <taxon>Dipteronia</taxon>
    </lineage>
</organism>
<feature type="transmembrane region" description="Helical" evidence="6">
    <location>
        <begin position="157"/>
        <end position="176"/>
    </location>
</feature>
<feature type="transmembrane region" description="Helical" evidence="6">
    <location>
        <begin position="116"/>
        <end position="136"/>
    </location>
</feature>
<dbReference type="Pfam" id="PF05562">
    <property type="entry name" value="WCOR413"/>
    <property type="match status" value="1"/>
</dbReference>
<evidence type="ECO:0000256" key="6">
    <source>
        <dbReference type="SAM" id="Phobius"/>
    </source>
</evidence>
<name>A0AAD9XDC3_9ROSI</name>
<gene>
    <name evidence="7" type="ORF">Ddye_010357</name>
</gene>
<evidence type="ECO:0000313" key="8">
    <source>
        <dbReference type="Proteomes" id="UP001280121"/>
    </source>
</evidence>
<feature type="transmembrane region" description="Helical" evidence="6">
    <location>
        <begin position="20"/>
        <end position="40"/>
    </location>
</feature>
<dbReference type="PANTHER" id="PTHR33596:SF4">
    <property type="entry name" value="COLD-REGULATED 413 PLASMA MEMBRANE PROTEIN 4-LIKE"/>
    <property type="match status" value="1"/>
</dbReference>
<keyword evidence="4 6" id="KW-1133">Transmembrane helix</keyword>
<evidence type="ECO:0000256" key="5">
    <source>
        <dbReference type="ARBA" id="ARBA00023136"/>
    </source>
</evidence>
<protein>
    <submittedName>
        <fullName evidence="7">Uncharacterized protein</fullName>
    </submittedName>
</protein>
<sequence>MGFMELAQSVVYTEQASSVSSARTIFQWGGTISALFLLLLNRTGRRSHIQTTLLVLYLFTSFPTVLFKILRGQFGRWVAFLAVGANLFFPRTIPASRFILFVITPEWLANGLRDDIVGGFFCLIIGVLLVIAEIRLIITESEASRGSRNWECTFCHCFGYCFGIAFLLFFTILYLWKGI</sequence>
<comment type="subcellular location">
    <subcellularLocation>
        <location evidence="1">Membrane</location>
        <topology evidence="1">Multi-pass membrane protein</topology>
    </subcellularLocation>
</comment>
<dbReference type="EMBL" id="JANJYI010000003">
    <property type="protein sequence ID" value="KAK2657305.1"/>
    <property type="molecule type" value="Genomic_DNA"/>
</dbReference>
<comment type="caution">
    <text evidence="7">The sequence shown here is derived from an EMBL/GenBank/DDBJ whole genome shotgun (WGS) entry which is preliminary data.</text>
</comment>
<evidence type="ECO:0000256" key="3">
    <source>
        <dbReference type="ARBA" id="ARBA00022692"/>
    </source>
</evidence>
<proteinExistence type="inferred from homology"/>
<feature type="transmembrane region" description="Helical" evidence="6">
    <location>
        <begin position="52"/>
        <end position="70"/>
    </location>
</feature>
<evidence type="ECO:0000313" key="7">
    <source>
        <dbReference type="EMBL" id="KAK2657305.1"/>
    </source>
</evidence>
<dbReference type="AlphaFoldDB" id="A0AAD9XDC3"/>
<evidence type="ECO:0000256" key="4">
    <source>
        <dbReference type="ARBA" id="ARBA00022989"/>
    </source>
</evidence>